<feature type="transmembrane region" description="Helical" evidence="6">
    <location>
        <begin position="457"/>
        <end position="474"/>
    </location>
</feature>
<keyword evidence="2 6" id="KW-0812">Transmembrane</keyword>
<feature type="transmembrane region" description="Helical" evidence="6">
    <location>
        <begin position="135"/>
        <end position="155"/>
    </location>
</feature>
<feature type="transmembrane region" description="Helical" evidence="6">
    <location>
        <begin position="24"/>
        <end position="46"/>
    </location>
</feature>
<evidence type="ECO:0000256" key="2">
    <source>
        <dbReference type="ARBA" id="ARBA00022692"/>
    </source>
</evidence>
<feature type="domain" description="Major facilitator superfamily (MFS) profile" evidence="7">
    <location>
        <begin position="24"/>
        <end position="479"/>
    </location>
</feature>
<dbReference type="InterPro" id="IPR020846">
    <property type="entry name" value="MFS_dom"/>
</dbReference>
<feature type="transmembrane region" description="Helical" evidence="6">
    <location>
        <begin position="223"/>
        <end position="242"/>
    </location>
</feature>
<dbReference type="GO" id="GO:0006820">
    <property type="term" value="P:monoatomic anion transport"/>
    <property type="evidence" value="ECO:0007669"/>
    <property type="project" value="TreeGrafter"/>
</dbReference>
<dbReference type="PANTHER" id="PTHR11662">
    <property type="entry name" value="SOLUTE CARRIER FAMILY 17"/>
    <property type="match status" value="1"/>
</dbReference>
<evidence type="ECO:0000256" key="6">
    <source>
        <dbReference type="SAM" id="Phobius"/>
    </source>
</evidence>
<feature type="transmembrane region" description="Helical" evidence="6">
    <location>
        <begin position="109"/>
        <end position="128"/>
    </location>
</feature>
<dbReference type="Gene3D" id="1.20.1250.20">
    <property type="entry name" value="MFS general substrate transporter like domains"/>
    <property type="match status" value="2"/>
</dbReference>
<dbReference type="Pfam" id="PF07690">
    <property type="entry name" value="MFS_1"/>
    <property type="match status" value="1"/>
</dbReference>
<dbReference type="InterPro" id="IPR011701">
    <property type="entry name" value="MFS"/>
</dbReference>
<feature type="transmembrane region" description="Helical" evidence="6">
    <location>
        <begin position="286"/>
        <end position="311"/>
    </location>
</feature>
<name>A0A2A2KMS9_9BILA</name>
<reference evidence="8 9" key="1">
    <citation type="journal article" date="2017" name="Curr. Biol.">
        <title>Genome architecture and evolution of a unichromosomal asexual nematode.</title>
        <authorList>
            <person name="Fradin H."/>
            <person name="Zegar C."/>
            <person name="Gutwein M."/>
            <person name="Lucas J."/>
            <person name="Kovtun M."/>
            <person name="Corcoran D."/>
            <person name="Baugh L.R."/>
            <person name="Kiontke K."/>
            <person name="Gunsalus K."/>
            <person name="Fitch D.H."/>
            <person name="Piano F."/>
        </authorList>
    </citation>
    <scope>NUCLEOTIDE SEQUENCE [LARGE SCALE GENOMIC DNA]</scope>
    <source>
        <strain evidence="8">PF1309</strain>
    </source>
</reference>
<dbReference type="GO" id="GO:0016020">
    <property type="term" value="C:membrane"/>
    <property type="evidence" value="ECO:0007669"/>
    <property type="project" value="UniProtKB-SubCell"/>
</dbReference>
<keyword evidence="3 6" id="KW-1133">Transmembrane helix</keyword>
<feature type="transmembrane region" description="Helical" evidence="6">
    <location>
        <begin position="419"/>
        <end position="437"/>
    </location>
</feature>
<comment type="caution">
    <text evidence="8">The sequence shown here is derived from an EMBL/GenBank/DDBJ whole genome shotgun (WGS) entry which is preliminary data.</text>
</comment>
<evidence type="ECO:0000256" key="1">
    <source>
        <dbReference type="ARBA" id="ARBA00004141"/>
    </source>
</evidence>
<feature type="transmembrane region" description="Helical" evidence="6">
    <location>
        <begin position="323"/>
        <end position="343"/>
    </location>
</feature>
<evidence type="ECO:0000259" key="7">
    <source>
        <dbReference type="PROSITE" id="PS50850"/>
    </source>
</evidence>
<gene>
    <name evidence="8" type="ORF">WR25_13418</name>
</gene>
<dbReference type="STRING" id="2018661.A0A2A2KMS9"/>
<feature type="compositionally biased region" description="Basic and acidic residues" evidence="5">
    <location>
        <begin position="1008"/>
        <end position="1088"/>
    </location>
</feature>
<dbReference type="PROSITE" id="PS50850">
    <property type="entry name" value="MFS"/>
    <property type="match status" value="1"/>
</dbReference>
<sequence>MTGSALIVEVKHPLFSIASRRLHVIMLLMAAAFVTNLSSSTIGLSLSCMVNSTAVASLPKYQKAREHLVELLETDNSTEHAAKCRGSAGAVVKDYGGTFLWDIETQGHIVAVGFFGSLLSSYPGGIIVERYSIRHILLIACLLICIPSILLPTAAFTFGHISVIALRFGLMAPGFNAMLMNWVPHHEKSSAAALYTSGYQVSAIIGLPMSSGLCASSFGWPTIFYMIGVFGFIWMVVWVLAVNNTPLKSRWMTQEELDYLNAHINHEKKTKHHQTPWSDILRSKAFYVLAYCSTMNSMILVLVFVYIPVYFKDVMMLNVKENGLLAAIPHFFNAVTKFFWGVFMDYLRQKKILTATQACKLSQGLSMLLSCACFLLLCFVDCDTPVWIAISLFTLLCSAFGLSVSGFYTSLLSVSPNNIGILSSICFVLGYLGRIVAPQLISHFKTIGTAEEWRGVLLIYAALSFISSVIFTLWGSSSTMSSKPTSSPSTPPTTDAAFLPPLETGSSLSVVGGETPGLAGLKCSASLKDYKQSKTRENKTNKDNYSNDNKVFVVEESVFFEDDKEKRKNAESNIRLNKTENEHREKEYELFIRYCAGRNKVFECKDFDTFARTIKKMYQQIIEQVEGEDQGYLNYESYDNFLSSFSEDHAQELEFVRRGIIDEQEQIILGEKRTSGERQTDKRNESQEGKEYNLFLRFSTGKDRILECEEFQVFSESLKKMYNIILRKIDRVQQGPWDYRTYENFISDFTADHCKELEYVMREVRFGQTEMIDYQRVVDDSLQLQEIRDEGTEDGSADLESIDFDSEISDGETGFDKYLHRLKKNIREKYYIPVKQIMGRVTDGEVNRALRQMHACFLEDLGKDEQNKIQDLYSRHRYEKHGDDKDIDFYEGLDIWAELDLEKAMLKLTKIIRKNRGENPTDIYDEIMEDDTFLTTNPYSVLNVEDEENVEFGFDSEDEDSDTVIVESQGGTKRRKRGRRVTQKRRTQTDKEKNRDRMRSARENASQEQRENRIQRDTERHRRARENESESQREERLEDQAERQRNLRDRESDSQREERLEDQAERQRNLRDRENDSQREERVNAEANRRRRARENENQSQRSQRNQQNSQRQVTQRANVRRRRMNETRNLARETIEHEDYIQCLDVGNLDLVCRYCKAMYFTGEKVSNTATGVFTKCCRKGELEFECTFENYPVDLYKLLTRNDAQFSKNFKENIRNYNSSFAFASMKAQSQIQSVMPFCYKIQGQIYHTVNLAAHPDPNEKPEYAQLFFIDSAEALDFRMSVKANANCSRDLMNKIDGILGPVNPYIQSFKCMREVEKEVEREAEQKGIEPPQLKLLFDINAKNIDRRRYNVPRSNEVAAVFVLDGENMPVAEGLAIHQRGRQLRKISKFEKRAESMLYPLYFPTGRGGCFVNMRTINNRKVTFAQYYRHMISIRRPSVLIENEDPSSNFLSEYKWEENPSIINDFSPIRMGGKLYQQYLVDAYVKIEQDRITSRIRQMSRENESGNLACFLRASKGLLEVAHRAIKTAWR</sequence>
<feature type="region of interest" description="Disordered" evidence="5">
    <location>
        <begin position="952"/>
        <end position="1126"/>
    </location>
</feature>
<accession>A0A2A2KMS9</accession>
<feature type="transmembrane region" description="Helical" evidence="6">
    <location>
        <begin position="386"/>
        <end position="407"/>
    </location>
</feature>
<keyword evidence="4 6" id="KW-0472">Membrane</keyword>
<feature type="transmembrane region" description="Helical" evidence="6">
    <location>
        <begin position="161"/>
        <end position="180"/>
    </location>
</feature>
<dbReference type="FunFam" id="1.20.1250.20:FF:000532">
    <property type="entry name" value="SLC (SoLute Carrier) homolog"/>
    <property type="match status" value="1"/>
</dbReference>
<dbReference type="Proteomes" id="UP000218231">
    <property type="component" value="Unassembled WGS sequence"/>
</dbReference>
<organism evidence="8 9">
    <name type="scientific">Diploscapter pachys</name>
    <dbReference type="NCBI Taxonomy" id="2018661"/>
    <lineage>
        <taxon>Eukaryota</taxon>
        <taxon>Metazoa</taxon>
        <taxon>Ecdysozoa</taxon>
        <taxon>Nematoda</taxon>
        <taxon>Chromadorea</taxon>
        <taxon>Rhabditida</taxon>
        <taxon>Rhabditina</taxon>
        <taxon>Rhabditomorpha</taxon>
        <taxon>Rhabditoidea</taxon>
        <taxon>Rhabditidae</taxon>
        <taxon>Diploscapter</taxon>
    </lineage>
</organism>
<evidence type="ECO:0000256" key="5">
    <source>
        <dbReference type="SAM" id="MobiDB-lite"/>
    </source>
</evidence>
<comment type="subcellular location">
    <subcellularLocation>
        <location evidence="1">Membrane</location>
        <topology evidence="1">Multi-pass membrane protein</topology>
    </subcellularLocation>
</comment>
<dbReference type="InterPro" id="IPR050382">
    <property type="entry name" value="MFS_Na/Anion_cotransporter"/>
</dbReference>
<feature type="compositionally biased region" description="Low complexity" evidence="5">
    <location>
        <begin position="1098"/>
        <end position="1113"/>
    </location>
</feature>
<protein>
    <recommendedName>
        <fullName evidence="7">Major facilitator superfamily (MFS) profile domain-containing protein</fullName>
    </recommendedName>
</protein>
<feature type="compositionally biased region" description="Basic residues" evidence="5">
    <location>
        <begin position="972"/>
        <end position="986"/>
    </location>
</feature>
<evidence type="ECO:0000256" key="3">
    <source>
        <dbReference type="ARBA" id="ARBA00022989"/>
    </source>
</evidence>
<feature type="compositionally biased region" description="Acidic residues" evidence="5">
    <location>
        <begin position="952"/>
        <end position="962"/>
    </location>
</feature>
<dbReference type="OrthoDB" id="2985014at2759"/>
<evidence type="ECO:0000313" key="9">
    <source>
        <dbReference type="Proteomes" id="UP000218231"/>
    </source>
</evidence>
<dbReference type="GO" id="GO:0022857">
    <property type="term" value="F:transmembrane transporter activity"/>
    <property type="evidence" value="ECO:0007669"/>
    <property type="project" value="InterPro"/>
</dbReference>
<dbReference type="EMBL" id="LIAE01008202">
    <property type="protein sequence ID" value="PAV75149.1"/>
    <property type="molecule type" value="Genomic_DNA"/>
</dbReference>
<evidence type="ECO:0000256" key="4">
    <source>
        <dbReference type="ARBA" id="ARBA00023136"/>
    </source>
</evidence>
<feature type="compositionally biased region" description="Basic and acidic residues" evidence="5">
    <location>
        <begin position="987"/>
        <end position="1002"/>
    </location>
</feature>
<feature type="transmembrane region" description="Helical" evidence="6">
    <location>
        <begin position="192"/>
        <end position="211"/>
    </location>
</feature>
<dbReference type="SUPFAM" id="SSF103473">
    <property type="entry name" value="MFS general substrate transporter"/>
    <property type="match status" value="1"/>
</dbReference>
<evidence type="ECO:0000313" key="8">
    <source>
        <dbReference type="EMBL" id="PAV75149.1"/>
    </source>
</evidence>
<keyword evidence="9" id="KW-1185">Reference proteome</keyword>
<dbReference type="PANTHER" id="PTHR11662:SF60">
    <property type="entry name" value="MAJOR FACILITATOR SUPERFAMILY (MFS) PROFILE DOMAIN-CONTAINING PROTEIN"/>
    <property type="match status" value="1"/>
</dbReference>
<dbReference type="InterPro" id="IPR036259">
    <property type="entry name" value="MFS_trans_sf"/>
</dbReference>
<proteinExistence type="predicted"/>